<comment type="caution">
    <text evidence="1">The sequence shown here is derived from an EMBL/GenBank/DDBJ whole genome shotgun (WGS) entry which is preliminary data.</text>
</comment>
<protein>
    <submittedName>
        <fullName evidence="1">Uncharacterized protein</fullName>
    </submittedName>
</protein>
<dbReference type="AlphaFoldDB" id="A0A0B0N762"/>
<dbReference type="Proteomes" id="UP000032142">
    <property type="component" value="Unassembled WGS sequence"/>
</dbReference>
<dbReference type="EMBL" id="JRRC01499738">
    <property type="protein sequence ID" value="KHG08527.1"/>
    <property type="molecule type" value="Genomic_DNA"/>
</dbReference>
<gene>
    <name evidence="1" type="ORF">F383_35485</name>
</gene>
<evidence type="ECO:0000313" key="1">
    <source>
        <dbReference type="EMBL" id="KHG08527.1"/>
    </source>
</evidence>
<sequence length="46" mass="5097">MVCWLVRVVCRLDLGGMHNCITLYCIVTALGLGPHCYCIGLGPRLY</sequence>
<organism evidence="1 2">
    <name type="scientific">Gossypium arboreum</name>
    <name type="common">Tree cotton</name>
    <name type="synonym">Gossypium nanking</name>
    <dbReference type="NCBI Taxonomy" id="29729"/>
    <lineage>
        <taxon>Eukaryota</taxon>
        <taxon>Viridiplantae</taxon>
        <taxon>Streptophyta</taxon>
        <taxon>Embryophyta</taxon>
        <taxon>Tracheophyta</taxon>
        <taxon>Spermatophyta</taxon>
        <taxon>Magnoliopsida</taxon>
        <taxon>eudicotyledons</taxon>
        <taxon>Gunneridae</taxon>
        <taxon>Pentapetalae</taxon>
        <taxon>rosids</taxon>
        <taxon>malvids</taxon>
        <taxon>Malvales</taxon>
        <taxon>Malvaceae</taxon>
        <taxon>Malvoideae</taxon>
        <taxon>Gossypium</taxon>
    </lineage>
</organism>
<reference evidence="2" key="1">
    <citation type="submission" date="2014-09" db="EMBL/GenBank/DDBJ databases">
        <authorList>
            <person name="Mudge J."/>
            <person name="Ramaraj T."/>
            <person name="Lindquist I.E."/>
            <person name="Bharti A.K."/>
            <person name="Sundararajan A."/>
            <person name="Cameron C.T."/>
            <person name="Woodward J.E."/>
            <person name="May G.D."/>
            <person name="Brubaker C."/>
            <person name="Broadhvest J."/>
            <person name="Wilkins T.A."/>
        </authorList>
    </citation>
    <scope>NUCLEOTIDE SEQUENCE</scope>
    <source>
        <strain evidence="2">cv. AKA8401</strain>
    </source>
</reference>
<name>A0A0B0N762_GOSAR</name>
<keyword evidence="2" id="KW-1185">Reference proteome</keyword>
<evidence type="ECO:0000313" key="2">
    <source>
        <dbReference type="Proteomes" id="UP000032142"/>
    </source>
</evidence>
<proteinExistence type="predicted"/>
<accession>A0A0B0N762</accession>